<dbReference type="GO" id="GO:0003677">
    <property type="term" value="F:DNA binding"/>
    <property type="evidence" value="ECO:0007669"/>
    <property type="project" value="InterPro"/>
</dbReference>
<evidence type="ECO:0000313" key="2">
    <source>
        <dbReference type="EMBL" id="AVM01474.1"/>
    </source>
</evidence>
<dbReference type="KEGG" id="git:C6V83_15715"/>
<organism evidence="2 3">
    <name type="scientific">Gordonia iterans</name>
    <dbReference type="NCBI Taxonomy" id="1004901"/>
    <lineage>
        <taxon>Bacteria</taxon>
        <taxon>Bacillati</taxon>
        <taxon>Actinomycetota</taxon>
        <taxon>Actinomycetes</taxon>
        <taxon>Mycobacteriales</taxon>
        <taxon>Gordoniaceae</taxon>
        <taxon>Gordonia</taxon>
    </lineage>
</organism>
<dbReference type="Gene3D" id="3.30.1310.10">
    <property type="entry name" value="Nucleoid-associated protein YbaB-like domain"/>
    <property type="match status" value="1"/>
</dbReference>
<dbReference type="EMBL" id="CP027433">
    <property type="protein sequence ID" value="AVM01474.1"/>
    <property type="molecule type" value="Genomic_DNA"/>
</dbReference>
<accession>A0A2S0KIH3</accession>
<feature type="compositionally biased region" description="Basic and acidic residues" evidence="1">
    <location>
        <begin position="1"/>
        <end position="10"/>
    </location>
</feature>
<feature type="compositionally biased region" description="Basic and acidic residues" evidence="1">
    <location>
        <begin position="29"/>
        <end position="39"/>
    </location>
</feature>
<keyword evidence="3" id="KW-1185">Reference proteome</keyword>
<dbReference type="Pfam" id="PF02575">
    <property type="entry name" value="YbaB_DNA_bd"/>
    <property type="match status" value="1"/>
</dbReference>
<dbReference type="InterPro" id="IPR036894">
    <property type="entry name" value="YbaB-like_sf"/>
</dbReference>
<dbReference type="Proteomes" id="UP000239814">
    <property type="component" value="Chromosome"/>
</dbReference>
<feature type="compositionally biased region" description="Basic and acidic residues" evidence="1">
    <location>
        <begin position="267"/>
        <end position="277"/>
    </location>
</feature>
<proteinExistence type="predicted"/>
<dbReference type="AlphaFoldDB" id="A0A2S0KIH3"/>
<evidence type="ECO:0008006" key="4">
    <source>
        <dbReference type="Google" id="ProtNLM"/>
    </source>
</evidence>
<feature type="compositionally biased region" description="Basic and acidic residues" evidence="1">
    <location>
        <begin position="76"/>
        <end position="89"/>
    </location>
</feature>
<evidence type="ECO:0000313" key="3">
    <source>
        <dbReference type="Proteomes" id="UP000239814"/>
    </source>
</evidence>
<name>A0A2S0KIH3_9ACTN</name>
<feature type="compositionally biased region" description="Gly residues" evidence="1">
    <location>
        <begin position="143"/>
        <end position="152"/>
    </location>
</feature>
<gene>
    <name evidence="2" type="ORF">C6V83_15715</name>
</gene>
<feature type="region of interest" description="Disordered" evidence="1">
    <location>
        <begin position="1"/>
        <end position="164"/>
    </location>
</feature>
<feature type="compositionally biased region" description="Acidic residues" evidence="1">
    <location>
        <begin position="257"/>
        <end position="266"/>
    </location>
</feature>
<feature type="compositionally biased region" description="Low complexity" evidence="1">
    <location>
        <begin position="12"/>
        <end position="27"/>
    </location>
</feature>
<dbReference type="SUPFAM" id="SSF82607">
    <property type="entry name" value="YbaB-like"/>
    <property type="match status" value="1"/>
</dbReference>
<sequence>MREMEPDRAAARPSTKGPPSGTSSGGRATRREATAREPDGPVLRLTLHEAHSSTGAGRAVRSGIRSCRLALRGPGGHHDGGRSARRNADRAVAAVGESGRGGRPDLGAVRAGARRDGPSAPPGTRRAGDAAGRARCTGSPRPGCGGTAGGSGRPLVPRRGARMTSAMDQITARAQARLAALQHAHRELAGVSATASADDGRVVVRVDASGGLADLTLRPGAARGDATRLAAVITETAATAARDVAQRRADLTREFLDEFGDPPDGEAVEHTDRGNDE</sequence>
<dbReference type="InterPro" id="IPR004401">
    <property type="entry name" value="YbaB/EbfC"/>
</dbReference>
<feature type="compositionally biased region" description="Low complexity" evidence="1">
    <location>
        <begin position="123"/>
        <end position="138"/>
    </location>
</feature>
<evidence type="ECO:0000256" key="1">
    <source>
        <dbReference type="SAM" id="MobiDB-lite"/>
    </source>
</evidence>
<feature type="region of interest" description="Disordered" evidence="1">
    <location>
        <begin position="255"/>
        <end position="277"/>
    </location>
</feature>
<reference evidence="2 3" key="1">
    <citation type="submission" date="2018-03" db="EMBL/GenBank/DDBJ databases">
        <title>Characteristics and genome of n-alkane degrading marine bacteria Gordonia iterans isolated from crude oil contaminated in Tae-an, South Korea.</title>
        <authorList>
            <person name="Lee S.-S."/>
            <person name="Kim H."/>
        </authorList>
    </citation>
    <scope>NUCLEOTIDE SEQUENCE [LARGE SCALE GENOMIC DNA]</scope>
    <source>
        <strain evidence="2 3">Co17</strain>
    </source>
</reference>
<protein>
    <recommendedName>
        <fullName evidence="4">YbaB/EbfC family DNA-binding protein</fullName>
    </recommendedName>
</protein>